<dbReference type="InterPro" id="IPR000668">
    <property type="entry name" value="Peptidase_C1A_C"/>
</dbReference>
<dbReference type="Gene3D" id="3.90.70.10">
    <property type="entry name" value="Cysteine proteinases"/>
    <property type="match status" value="2"/>
</dbReference>
<evidence type="ECO:0000313" key="4">
    <source>
        <dbReference type="Proteomes" id="UP000767854"/>
    </source>
</evidence>
<keyword evidence="3" id="KW-0378">Hydrolase</keyword>
<dbReference type="PANTHER" id="PTHR12411">
    <property type="entry name" value="CYSTEINE PROTEASE FAMILY C1-RELATED"/>
    <property type="match status" value="1"/>
</dbReference>
<dbReference type="InterPro" id="IPR038765">
    <property type="entry name" value="Papain-like_cys_pep_sf"/>
</dbReference>
<gene>
    <name evidence="3" type="ORF">JOC49_001849</name>
</gene>
<dbReference type="InterPro" id="IPR013128">
    <property type="entry name" value="Peptidase_C1A"/>
</dbReference>
<dbReference type="GO" id="GO:0008233">
    <property type="term" value="F:peptidase activity"/>
    <property type="evidence" value="ECO:0007669"/>
    <property type="project" value="UniProtKB-KW"/>
</dbReference>
<reference evidence="3 4" key="1">
    <citation type="submission" date="2021-01" db="EMBL/GenBank/DDBJ databases">
        <title>Genomic Encyclopedia of Type Strains, Phase IV (KMG-IV): sequencing the most valuable type-strain genomes for metagenomic binning, comparative biology and taxonomic classification.</title>
        <authorList>
            <person name="Goeker M."/>
        </authorList>
    </citation>
    <scope>NUCLEOTIDE SEQUENCE [LARGE SCALE GENOMIC DNA]</scope>
    <source>
        <strain evidence="3 4">DSM 24436</strain>
    </source>
</reference>
<comment type="similarity">
    <text evidence="1">Belongs to the peptidase C1 family.</text>
</comment>
<dbReference type="Pfam" id="PF00112">
    <property type="entry name" value="Peptidase_C1"/>
    <property type="match status" value="1"/>
</dbReference>
<comment type="caution">
    <text evidence="3">The sequence shown here is derived from an EMBL/GenBank/DDBJ whole genome shotgun (WGS) entry which is preliminary data.</text>
</comment>
<keyword evidence="3" id="KW-0645">Protease</keyword>
<dbReference type="Proteomes" id="UP000767854">
    <property type="component" value="Unassembled WGS sequence"/>
</dbReference>
<dbReference type="GO" id="GO:0006508">
    <property type="term" value="P:proteolysis"/>
    <property type="evidence" value="ECO:0007669"/>
    <property type="project" value="UniProtKB-KW"/>
</dbReference>
<dbReference type="RefSeq" id="WP_204664577.1">
    <property type="nucleotide sequence ID" value="NZ_JAFBDT010000015.1"/>
</dbReference>
<dbReference type="InterPro" id="IPR040528">
    <property type="entry name" value="Lectin-like"/>
</dbReference>
<keyword evidence="4" id="KW-1185">Reference proteome</keyword>
<sequence length="403" mass="45848">MNRFLATLTATFVVVLNMQITLPKQMPTHFNMPLTYNTYETVDIKDFSTDQGSSSNCWAIAANTAFRLYVKKHFNTLLYLDDQHIIDASPVPVTNTSGGHFKYASTYYLNHTGPIDNDGNMPYWLSAYENISNQPQAIKWHIQNQGSVIASVFYEPNRTGFFNEPESAYYNPSTNNPMTHNVLLVGWDDTYSRHNFRNKPKQNGAFIAQNSFGSNWGKEGLFYISYEDAQVLSEVYALTKIKPADKSQVHYYDETGVTHFDGFGAQSTVWAANTYTASKHHPTHLYAIGLYTDGPTHIEIYTGHKSAKDSENTFDSKHFIRFPGYHTIELKNPLALDINQRFHIKVIFKGQTPFLIPIEAPYPHMSYTVTSAPQEGYLGYDTYKVSNQDFRSNSSIAIRAYTK</sequence>
<dbReference type="Pfam" id="PF18560">
    <property type="entry name" value="Lectin_like"/>
    <property type="match status" value="1"/>
</dbReference>
<accession>A0ABS2MSC4</accession>
<protein>
    <submittedName>
        <fullName evidence="3">C1A family cysteine protease</fullName>
    </submittedName>
</protein>
<feature type="domain" description="Peptidase C1A papain C-terminal" evidence="2">
    <location>
        <begin position="38"/>
        <end position="239"/>
    </location>
</feature>
<organism evidence="3 4">
    <name type="scientific">Fusibacter tunisiensis</name>
    <dbReference type="NCBI Taxonomy" id="1008308"/>
    <lineage>
        <taxon>Bacteria</taxon>
        <taxon>Bacillati</taxon>
        <taxon>Bacillota</taxon>
        <taxon>Clostridia</taxon>
        <taxon>Eubacteriales</taxon>
        <taxon>Eubacteriales Family XII. Incertae Sedis</taxon>
        <taxon>Fusibacter</taxon>
    </lineage>
</organism>
<name>A0ABS2MSC4_9FIRM</name>
<evidence type="ECO:0000313" key="3">
    <source>
        <dbReference type="EMBL" id="MBM7562305.1"/>
    </source>
</evidence>
<evidence type="ECO:0000259" key="2">
    <source>
        <dbReference type="SMART" id="SM00645"/>
    </source>
</evidence>
<dbReference type="SUPFAM" id="SSF54001">
    <property type="entry name" value="Cysteine proteinases"/>
    <property type="match status" value="1"/>
</dbReference>
<dbReference type="SMART" id="SM00645">
    <property type="entry name" value="Pept_C1"/>
    <property type="match status" value="1"/>
</dbReference>
<evidence type="ECO:0000256" key="1">
    <source>
        <dbReference type="ARBA" id="ARBA00008455"/>
    </source>
</evidence>
<dbReference type="EMBL" id="JAFBDT010000015">
    <property type="protein sequence ID" value="MBM7562305.1"/>
    <property type="molecule type" value="Genomic_DNA"/>
</dbReference>
<proteinExistence type="inferred from homology"/>